<keyword evidence="2" id="KW-1185">Reference proteome</keyword>
<name>A0A1I5T8N5_HYMAR</name>
<dbReference type="Proteomes" id="UP000199029">
    <property type="component" value="Unassembled WGS sequence"/>
</dbReference>
<accession>A0A1I5T8N5</accession>
<sequence length="108" mass="10689">MNSININGSVHTGQQIVITNGRVFIDGQEVTPDGKHITITVNGNLGALEADTCHTVNVAGNCGTIQTTSGGVEVAGHVAGSVSSMSGNISCGPVGGNASTMSGSVRHG</sequence>
<dbReference type="EMBL" id="FOXS01000001">
    <property type="protein sequence ID" value="SFP79171.1"/>
    <property type="molecule type" value="Genomic_DNA"/>
</dbReference>
<gene>
    <name evidence="1" type="ORF">SAMN04515668_0357</name>
</gene>
<dbReference type="OrthoDB" id="9155542at2"/>
<evidence type="ECO:0000313" key="2">
    <source>
        <dbReference type="Proteomes" id="UP000199029"/>
    </source>
</evidence>
<evidence type="ECO:0000313" key="1">
    <source>
        <dbReference type="EMBL" id="SFP79171.1"/>
    </source>
</evidence>
<dbReference type="RefSeq" id="WP_092668356.1">
    <property type="nucleotide sequence ID" value="NZ_FOXS01000001.1"/>
</dbReference>
<protein>
    <submittedName>
        <fullName evidence="1">Uncharacterized protein</fullName>
    </submittedName>
</protein>
<dbReference type="AlphaFoldDB" id="A0A1I5T8N5"/>
<proteinExistence type="predicted"/>
<reference evidence="2" key="1">
    <citation type="submission" date="2016-10" db="EMBL/GenBank/DDBJ databases">
        <authorList>
            <person name="Varghese N."/>
            <person name="Submissions S."/>
        </authorList>
    </citation>
    <scope>NUCLEOTIDE SEQUENCE [LARGE SCALE GENOMIC DNA]</scope>
    <source>
        <strain evidence="2">OR362-8,ATCC BAA-1266,JCM 13504</strain>
    </source>
</reference>
<organism evidence="1 2">
    <name type="scientific">Hymenobacter arizonensis</name>
    <name type="common">Siccationidurans arizonensis</name>
    <dbReference type="NCBI Taxonomy" id="1227077"/>
    <lineage>
        <taxon>Bacteria</taxon>
        <taxon>Pseudomonadati</taxon>
        <taxon>Bacteroidota</taxon>
        <taxon>Cytophagia</taxon>
        <taxon>Cytophagales</taxon>
        <taxon>Hymenobacteraceae</taxon>
        <taxon>Hymenobacter</taxon>
    </lineage>
</organism>